<name>B7PCU3_IXOSC</name>
<dbReference type="InParanoid" id="B7PCU3"/>
<dbReference type="EnsemblMetazoa" id="ISCW003163-RA">
    <property type="protein sequence ID" value="ISCW003163-PA"/>
    <property type="gene ID" value="ISCW003163"/>
</dbReference>
<dbReference type="EMBL" id="DS686168">
    <property type="protein sequence ID" value="EEC04415.1"/>
    <property type="molecule type" value="Genomic_DNA"/>
</dbReference>
<organism>
    <name type="scientific">Ixodes scapularis</name>
    <name type="common">Black-legged tick</name>
    <name type="synonym">Deer tick</name>
    <dbReference type="NCBI Taxonomy" id="6945"/>
    <lineage>
        <taxon>Eukaryota</taxon>
        <taxon>Metazoa</taxon>
        <taxon>Ecdysozoa</taxon>
        <taxon>Arthropoda</taxon>
        <taxon>Chelicerata</taxon>
        <taxon>Arachnida</taxon>
        <taxon>Acari</taxon>
        <taxon>Parasitiformes</taxon>
        <taxon>Ixodida</taxon>
        <taxon>Ixodoidea</taxon>
        <taxon>Ixodidae</taxon>
        <taxon>Ixodinae</taxon>
        <taxon>Ixodes</taxon>
    </lineage>
</organism>
<dbReference type="Proteomes" id="UP000001555">
    <property type="component" value="Unassembled WGS sequence"/>
</dbReference>
<dbReference type="EMBL" id="ABJB010265067">
    <property type="status" value="NOT_ANNOTATED_CDS"/>
    <property type="molecule type" value="Genomic_DNA"/>
</dbReference>
<dbReference type="EMBL" id="ABJB010266248">
    <property type="status" value="NOT_ANNOTATED_CDS"/>
    <property type="molecule type" value="Genomic_DNA"/>
</dbReference>
<gene>
    <name evidence="1" type="ORF">IscW_ISCW003163</name>
</gene>
<sequence length="77" mass="8675">MPTPIVFMLFCGLQRRGRQAGLSGPSIELTTNCVVKRIDDKLRRRGAEVLKVSESRSALGLSKVPAIEERLPRQRRE</sequence>
<proteinExistence type="predicted"/>
<dbReference type="HOGENOM" id="CLU_2640859_0_0_1"/>
<accession>B7PCU3</accession>
<dbReference type="VEuPathDB" id="VectorBase:ISCI003163"/>
<reference evidence="2" key="2">
    <citation type="submission" date="2020-05" db="UniProtKB">
        <authorList>
            <consortium name="EnsemblMetazoa"/>
        </authorList>
    </citation>
    <scope>IDENTIFICATION</scope>
    <source>
        <strain evidence="2">wikel</strain>
    </source>
</reference>
<dbReference type="EMBL" id="ABJB010124428">
    <property type="status" value="NOT_ANNOTATED_CDS"/>
    <property type="molecule type" value="Genomic_DNA"/>
</dbReference>
<reference evidence="1 3" key="1">
    <citation type="submission" date="2008-03" db="EMBL/GenBank/DDBJ databases">
        <title>Annotation of Ixodes scapularis.</title>
        <authorList>
            <consortium name="Ixodes scapularis Genome Project Consortium"/>
            <person name="Caler E."/>
            <person name="Hannick L.I."/>
            <person name="Bidwell S."/>
            <person name="Joardar V."/>
            <person name="Thiagarajan M."/>
            <person name="Amedeo P."/>
            <person name="Galinsky K.J."/>
            <person name="Schobel S."/>
            <person name="Inman J."/>
            <person name="Hostetler J."/>
            <person name="Miller J."/>
            <person name="Hammond M."/>
            <person name="Megy K."/>
            <person name="Lawson D."/>
            <person name="Kodira C."/>
            <person name="Sutton G."/>
            <person name="Meyer J."/>
            <person name="Hill C.A."/>
            <person name="Birren B."/>
            <person name="Nene V."/>
            <person name="Collins F."/>
            <person name="Alarcon-Chaidez F."/>
            <person name="Wikel S."/>
            <person name="Strausberg R."/>
        </authorList>
    </citation>
    <scope>NUCLEOTIDE SEQUENCE [LARGE SCALE GENOMIC DNA]</scope>
    <source>
        <strain evidence="3">Wikel</strain>
        <strain evidence="1">Wikel colony</strain>
    </source>
</reference>
<dbReference type="EMBL" id="ABJB010211428">
    <property type="status" value="NOT_ANNOTATED_CDS"/>
    <property type="molecule type" value="Genomic_DNA"/>
</dbReference>
<protein>
    <submittedName>
        <fullName evidence="1 2">Uncharacterized protein</fullName>
    </submittedName>
</protein>
<evidence type="ECO:0000313" key="1">
    <source>
        <dbReference type="EMBL" id="EEC04415.1"/>
    </source>
</evidence>
<dbReference type="AlphaFoldDB" id="B7PCU3"/>
<evidence type="ECO:0000313" key="3">
    <source>
        <dbReference type="Proteomes" id="UP000001555"/>
    </source>
</evidence>
<dbReference type="VEuPathDB" id="VectorBase:ISCW003163"/>
<dbReference type="PaxDb" id="6945-B7PCU3"/>
<evidence type="ECO:0000313" key="2">
    <source>
        <dbReference type="EnsemblMetazoa" id="ISCW003163-PA"/>
    </source>
</evidence>
<keyword evidence="3" id="KW-1185">Reference proteome</keyword>